<organism evidence="7 8">
    <name type="scientific">Roseovarius nubinhibens (strain ATCC BAA-591 / DSM 15170 / ISM)</name>
    <dbReference type="NCBI Taxonomy" id="89187"/>
    <lineage>
        <taxon>Bacteria</taxon>
        <taxon>Pseudomonadati</taxon>
        <taxon>Pseudomonadota</taxon>
        <taxon>Alphaproteobacteria</taxon>
        <taxon>Rhodobacterales</taxon>
        <taxon>Roseobacteraceae</taxon>
        <taxon>Roseovarius</taxon>
    </lineage>
</organism>
<dbReference type="eggNOG" id="COG2813">
    <property type="taxonomic scope" value="Bacteria"/>
</dbReference>
<sequence length="329" mass="35540">MTGLRLSLALDEFGLSLPDAGAIVIRNPVQGADLSALPRDRSVVVTGFQPDFTHFEQQGFRCVTEWDEPAALTLVCLSRAKDKTRAAIARASAQSGVVVVDGVKTDGVDAVLRDCRKRADLSGPVNKAHGKLFWFTGDATAFADWAAQGPREVAPGLTTLPGVFSADGIDPASEALANALPAKLGRDVADLGAGWGYLSSRILQIEGIETVHLVEAEHDALACARRNLDDARAQFHWQDARNWTPDARLDAVVMNPPFHTGRTAEPELGRDFIRAAARLLKPSGQLWMVANRHLPYETTLGSCFGDVALVTGDNRFKIFHARRPSRQAG</sequence>
<keyword evidence="5" id="KW-0949">S-adenosyl-L-methionine</keyword>
<dbReference type="SUPFAM" id="SSF53335">
    <property type="entry name" value="S-adenosyl-L-methionine-dependent methyltransferases"/>
    <property type="match status" value="1"/>
</dbReference>
<evidence type="ECO:0000256" key="2">
    <source>
        <dbReference type="ARBA" id="ARBA00022552"/>
    </source>
</evidence>
<keyword evidence="4 7" id="KW-0808">Transferase</keyword>
<keyword evidence="1" id="KW-0963">Cytoplasm</keyword>
<dbReference type="GO" id="GO:0006364">
    <property type="term" value="P:rRNA processing"/>
    <property type="evidence" value="ECO:0007669"/>
    <property type="project" value="UniProtKB-KW"/>
</dbReference>
<dbReference type="STRING" id="89187.ISM_07960"/>
<dbReference type="PANTHER" id="PTHR47816">
    <property type="entry name" value="RIBOSOMAL RNA SMALL SUBUNIT METHYLTRANSFERASE C"/>
    <property type="match status" value="1"/>
</dbReference>
<evidence type="ECO:0000313" key="7">
    <source>
        <dbReference type="EMBL" id="EAP78215.1"/>
    </source>
</evidence>
<comment type="caution">
    <text evidence="7">The sequence shown here is derived from an EMBL/GenBank/DDBJ whole genome shotgun (WGS) entry which is preliminary data.</text>
</comment>
<dbReference type="HOGENOM" id="CLU_049581_1_0_5"/>
<dbReference type="RefSeq" id="WP_009813615.1">
    <property type="nucleotide sequence ID" value="NZ_CH724156.1"/>
</dbReference>
<keyword evidence="3 7" id="KW-0489">Methyltransferase</keyword>
<dbReference type="Proteomes" id="UP000005954">
    <property type="component" value="Unassembled WGS sequence"/>
</dbReference>
<dbReference type="Pfam" id="PF05175">
    <property type="entry name" value="MTS"/>
    <property type="match status" value="1"/>
</dbReference>
<dbReference type="Gene3D" id="3.40.50.150">
    <property type="entry name" value="Vaccinia Virus protein VP39"/>
    <property type="match status" value="1"/>
</dbReference>
<keyword evidence="2" id="KW-0698">rRNA processing</keyword>
<proteinExistence type="predicted"/>
<dbReference type="PANTHER" id="PTHR47816:SF4">
    <property type="entry name" value="RIBOSOMAL RNA SMALL SUBUNIT METHYLTRANSFERASE C"/>
    <property type="match status" value="1"/>
</dbReference>
<dbReference type="GO" id="GO:0003676">
    <property type="term" value="F:nucleic acid binding"/>
    <property type="evidence" value="ECO:0007669"/>
    <property type="project" value="InterPro"/>
</dbReference>
<feature type="domain" description="Methyltransferase small" evidence="6">
    <location>
        <begin position="157"/>
        <end position="319"/>
    </location>
</feature>
<dbReference type="GO" id="GO:0008170">
    <property type="term" value="F:N-methyltransferase activity"/>
    <property type="evidence" value="ECO:0007669"/>
    <property type="project" value="UniProtKB-ARBA"/>
</dbReference>
<dbReference type="InterPro" id="IPR007848">
    <property type="entry name" value="Small_mtfrase_dom"/>
</dbReference>
<evidence type="ECO:0000259" key="6">
    <source>
        <dbReference type="Pfam" id="PF05175"/>
    </source>
</evidence>
<dbReference type="OrthoDB" id="9816072at2"/>
<dbReference type="CDD" id="cd02440">
    <property type="entry name" value="AdoMet_MTases"/>
    <property type="match status" value="1"/>
</dbReference>
<evidence type="ECO:0000256" key="1">
    <source>
        <dbReference type="ARBA" id="ARBA00022490"/>
    </source>
</evidence>
<dbReference type="InterPro" id="IPR046977">
    <property type="entry name" value="RsmC/RlmG"/>
</dbReference>
<keyword evidence="8" id="KW-1185">Reference proteome</keyword>
<evidence type="ECO:0000256" key="3">
    <source>
        <dbReference type="ARBA" id="ARBA00022603"/>
    </source>
</evidence>
<protein>
    <submittedName>
        <fullName evidence="7">Methyltransferase, putative</fullName>
    </submittedName>
</protein>
<dbReference type="EMBL" id="AALY01000001">
    <property type="protein sequence ID" value="EAP78215.1"/>
    <property type="molecule type" value="Genomic_DNA"/>
</dbReference>
<dbReference type="InterPro" id="IPR002052">
    <property type="entry name" value="DNA_methylase_N6_adenine_CS"/>
</dbReference>
<dbReference type="GO" id="GO:0032259">
    <property type="term" value="P:methylation"/>
    <property type="evidence" value="ECO:0007669"/>
    <property type="project" value="UniProtKB-KW"/>
</dbReference>
<dbReference type="AlphaFoldDB" id="A3SLI4"/>
<evidence type="ECO:0000256" key="4">
    <source>
        <dbReference type="ARBA" id="ARBA00022679"/>
    </source>
</evidence>
<gene>
    <name evidence="7" type="ORF">ISM_07960</name>
</gene>
<dbReference type="InterPro" id="IPR029063">
    <property type="entry name" value="SAM-dependent_MTases_sf"/>
</dbReference>
<dbReference type="GO" id="GO:0008757">
    <property type="term" value="F:S-adenosylmethionine-dependent methyltransferase activity"/>
    <property type="evidence" value="ECO:0007669"/>
    <property type="project" value="InterPro"/>
</dbReference>
<evidence type="ECO:0000256" key="5">
    <source>
        <dbReference type="ARBA" id="ARBA00022691"/>
    </source>
</evidence>
<evidence type="ECO:0000313" key="8">
    <source>
        <dbReference type="Proteomes" id="UP000005954"/>
    </source>
</evidence>
<accession>A3SLI4</accession>
<name>A3SLI4_ROSNI</name>
<reference evidence="7 8" key="1">
    <citation type="submission" date="2005-12" db="EMBL/GenBank/DDBJ databases">
        <authorList>
            <person name="Moran M.A."/>
            <person name="Ferriera S."/>
            <person name="Johnson J."/>
            <person name="Kravitz S."/>
            <person name="Halpern A."/>
            <person name="Remington K."/>
            <person name="Beeson K."/>
            <person name="Tran B."/>
            <person name="Rogers Y.-H."/>
            <person name="Friedman R."/>
            <person name="Venter J.C."/>
        </authorList>
    </citation>
    <scope>NUCLEOTIDE SEQUENCE [LARGE SCALE GENOMIC DNA]</scope>
    <source>
        <strain evidence="8">ATCC BAA-591 / DSM 15170 / ISM</strain>
    </source>
</reference>
<dbReference type="PROSITE" id="PS00092">
    <property type="entry name" value="N6_MTASE"/>
    <property type="match status" value="1"/>
</dbReference>